<dbReference type="EMBL" id="OBEK01000002">
    <property type="protein sequence ID" value="SNZ10000.1"/>
    <property type="molecule type" value="Genomic_DNA"/>
</dbReference>
<evidence type="ECO:0000313" key="1">
    <source>
        <dbReference type="EMBL" id="SNZ10000.1"/>
    </source>
</evidence>
<sequence length="55" mass="6742">MLTEIFDYYKRNIRRLNEKQLKKTLHDINKTQRLLHVGINELKVKQKEEMRCLNG</sequence>
<proteinExistence type="predicted"/>
<name>A0A285NKH5_9BACI</name>
<dbReference type="AlphaFoldDB" id="A0A285NKH5"/>
<protein>
    <submittedName>
        <fullName evidence="1">Uncharacterized protein</fullName>
    </submittedName>
</protein>
<organism evidence="1 2">
    <name type="scientific">Terribacillus aidingensis</name>
    <dbReference type="NCBI Taxonomy" id="586416"/>
    <lineage>
        <taxon>Bacteria</taxon>
        <taxon>Bacillati</taxon>
        <taxon>Bacillota</taxon>
        <taxon>Bacilli</taxon>
        <taxon>Bacillales</taxon>
        <taxon>Bacillaceae</taxon>
        <taxon>Terribacillus</taxon>
    </lineage>
</organism>
<evidence type="ECO:0000313" key="2">
    <source>
        <dbReference type="Proteomes" id="UP000219356"/>
    </source>
</evidence>
<gene>
    <name evidence="1" type="ORF">SAMN05421503_1458</name>
</gene>
<dbReference type="RefSeq" id="WP_179636892.1">
    <property type="nucleotide sequence ID" value="NZ_OBEK01000002.1"/>
</dbReference>
<dbReference type="Proteomes" id="UP000219356">
    <property type="component" value="Unassembled WGS sequence"/>
</dbReference>
<accession>A0A285NKH5</accession>
<reference evidence="2" key="1">
    <citation type="submission" date="2017-09" db="EMBL/GenBank/DDBJ databases">
        <authorList>
            <person name="Varghese N."/>
            <person name="Submissions S."/>
        </authorList>
    </citation>
    <scope>NUCLEOTIDE SEQUENCE [LARGE SCALE GENOMIC DNA]</scope>
    <source>
        <strain evidence="2">CGMCC 1.8913</strain>
    </source>
</reference>
<keyword evidence="2" id="KW-1185">Reference proteome</keyword>